<dbReference type="Pfam" id="PF13237">
    <property type="entry name" value="Fer4_10"/>
    <property type="match status" value="1"/>
</dbReference>
<reference evidence="7" key="1">
    <citation type="submission" date="2017-02" db="EMBL/GenBank/DDBJ databases">
        <authorList>
            <person name="Varghese N."/>
            <person name="Submissions S."/>
        </authorList>
    </citation>
    <scope>NUCLEOTIDE SEQUENCE [LARGE SCALE GENOMIC DNA]</scope>
    <source>
        <strain evidence="7">DSM 16521</strain>
    </source>
</reference>
<dbReference type="GO" id="GO:0051539">
    <property type="term" value="F:4 iron, 4 sulfur cluster binding"/>
    <property type="evidence" value="ECO:0007669"/>
    <property type="project" value="UniProtKB-KW"/>
</dbReference>
<dbReference type="SUPFAM" id="SSF54862">
    <property type="entry name" value="4Fe-4S ferredoxins"/>
    <property type="match status" value="1"/>
</dbReference>
<evidence type="ECO:0000313" key="7">
    <source>
        <dbReference type="Proteomes" id="UP000189933"/>
    </source>
</evidence>
<evidence type="ECO:0000259" key="5">
    <source>
        <dbReference type="PROSITE" id="PS51379"/>
    </source>
</evidence>
<feature type="domain" description="4Fe-4S ferredoxin-type" evidence="5">
    <location>
        <begin position="2"/>
        <end position="31"/>
    </location>
</feature>
<dbReference type="EMBL" id="FUXM01000002">
    <property type="protein sequence ID" value="SJZ56222.1"/>
    <property type="molecule type" value="Genomic_DNA"/>
</dbReference>
<name>A0A1T4LNC6_9FIRM</name>
<evidence type="ECO:0000256" key="4">
    <source>
        <dbReference type="ARBA" id="ARBA00023014"/>
    </source>
</evidence>
<dbReference type="PROSITE" id="PS51379">
    <property type="entry name" value="4FE4S_FER_2"/>
    <property type="match status" value="2"/>
</dbReference>
<dbReference type="OrthoDB" id="9804603at2"/>
<feature type="domain" description="4Fe-4S ferredoxin-type" evidence="5">
    <location>
        <begin position="33"/>
        <end position="62"/>
    </location>
</feature>
<sequence length="63" mass="7008">MAKIDINSRWCKGCGICVAFCPQKVLELSLLGKAVAVSPKRCINCKMCSEHCPDYAIEVFKEE</sequence>
<dbReference type="GO" id="GO:0046872">
    <property type="term" value="F:metal ion binding"/>
    <property type="evidence" value="ECO:0007669"/>
    <property type="project" value="UniProtKB-KW"/>
</dbReference>
<protein>
    <submittedName>
        <fullName evidence="6">2-oxoglutarate ferredoxin oxidoreductase subunit delta</fullName>
    </submittedName>
</protein>
<gene>
    <name evidence="6" type="ORF">SAMN02745885_00224</name>
</gene>
<dbReference type="Gene3D" id="3.30.70.20">
    <property type="match status" value="1"/>
</dbReference>
<keyword evidence="3" id="KW-0408">Iron</keyword>
<dbReference type="PROSITE" id="PS00198">
    <property type="entry name" value="4FE4S_FER_1"/>
    <property type="match status" value="2"/>
</dbReference>
<keyword evidence="4" id="KW-0411">Iron-sulfur</keyword>
<dbReference type="Proteomes" id="UP000189933">
    <property type="component" value="Unassembled WGS sequence"/>
</dbReference>
<accession>A0A1T4LNC6</accession>
<evidence type="ECO:0000313" key="6">
    <source>
        <dbReference type="EMBL" id="SJZ56222.1"/>
    </source>
</evidence>
<dbReference type="InterPro" id="IPR017900">
    <property type="entry name" value="4Fe4S_Fe_S_CS"/>
</dbReference>
<evidence type="ECO:0000256" key="1">
    <source>
        <dbReference type="ARBA" id="ARBA00022485"/>
    </source>
</evidence>
<keyword evidence="2" id="KW-0479">Metal-binding</keyword>
<dbReference type="RefSeq" id="WP_078664382.1">
    <property type="nucleotide sequence ID" value="NZ_FUXM01000002.1"/>
</dbReference>
<organism evidence="6 7">
    <name type="scientific">Carboxydocella sporoproducens DSM 16521</name>
    <dbReference type="NCBI Taxonomy" id="1121270"/>
    <lineage>
        <taxon>Bacteria</taxon>
        <taxon>Bacillati</taxon>
        <taxon>Bacillota</taxon>
        <taxon>Clostridia</taxon>
        <taxon>Eubacteriales</taxon>
        <taxon>Clostridiales Family XVI. Incertae Sedis</taxon>
        <taxon>Carboxydocella</taxon>
    </lineage>
</organism>
<dbReference type="InterPro" id="IPR017896">
    <property type="entry name" value="4Fe4S_Fe-S-bd"/>
</dbReference>
<dbReference type="InterPro" id="IPR050572">
    <property type="entry name" value="Fe-S_Ferredoxin"/>
</dbReference>
<evidence type="ECO:0000256" key="3">
    <source>
        <dbReference type="ARBA" id="ARBA00023004"/>
    </source>
</evidence>
<dbReference type="PANTHER" id="PTHR43687:SF4">
    <property type="entry name" value="BLR5484 PROTEIN"/>
    <property type="match status" value="1"/>
</dbReference>
<keyword evidence="7" id="KW-1185">Reference proteome</keyword>
<proteinExistence type="predicted"/>
<evidence type="ECO:0000256" key="2">
    <source>
        <dbReference type="ARBA" id="ARBA00022723"/>
    </source>
</evidence>
<dbReference type="AlphaFoldDB" id="A0A1T4LNC6"/>
<keyword evidence="1" id="KW-0004">4Fe-4S</keyword>
<dbReference type="PANTHER" id="PTHR43687">
    <property type="entry name" value="ADENYLYLSULFATE REDUCTASE, BETA SUBUNIT"/>
    <property type="match status" value="1"/>
</dbReference>